<keyword evidence="7" id="KW-0732">Signal</keyword>
<dbReference type="STRING" id="1262450.S3C0Z0"/>
<comment type="similarity">
    <text evidence="2 6">Belongs to the glycosyl hydrolase 5 (cellulase A) family.</text>
</comment>
<reference evidence="9 10" key="1">
    <citation type="journal article" date="2013" name="BMC Genomics">
        <title>The genome and transcriptome of the pine saprophyte Ophiostoma piceae, and a comparison with the bark beetle-associated pine pathogen Grosmannia clavigera.</title>
        <authorList>
            <person name="Haridas S."/>
            <person name="Wang Y."/>
            <person name="Lim L."/>
            <person name="Massoumi Alamouti S."/>
            <person name="Jackman S."/>
            <person name="Docking R."/>
            <person name="Robertson G."/>
            <person name="Birol I."/>
            <person name="Bohlmann J."/>
            <person name="Breuil C."/>
        </authorList>
    </citation>
    <scope>NUCLEOTIDE SEQUENCE [LARGE SCALE GENOMIC DNA]</scope>
    <source>
        <strain evidence="9 10">UAMH 11346</strain>
    </source>
</reference>
<dbReference type="Gene3D" id="3.20.20.80">
    <property type="entry name" value="Glycosidases"/>
    <property type="match status" value="1"/>
</dbReference>
<dbReference type="Pfam" id="PF00150">
    <property type="entry name" value="Cellulase"/>
    <property type="match status" value="1"/>
</dbReference>
<evidence type="ECO:0000256" key="5">
    <source>
        <dbReference type="ARBA" id="ARBA00023295"/>
    </source>
</evidence>
<dbReference type="OrthoDB" id="5823761at2759"/>
<dbReference type="SUPFAM" id="SSF51445">
    <property type="entry name" value="(Trans)glycosidases"/>
    <property type="match status" value="1"/>
</dbReference>
<gene>
    <name evidence="9" type="ORF">F503_02530</name>
</gene>
<dbReference type="AlphaFoldDB" id="S3C0Z0"/>
<dbReference type="InterPro" id="IPR001547">
    <property type="entry name" value="Glyco_hydro_5"/>
</dbReference>
<dbReference type="Proteomes" id="UP000016923">
    <property type="component" value="Unassembled WGS sequence"/>
</dbReference>
<proteinExistence type="inferred from homology"/>
<dbReference type="eggNOG" id="ENOG502QXN4">
    <property type="taxonomic scope" value="Eukaryota"/>
</dbReference>
<evidence type="ECO:0000256" key="3">
    <source>
        <dbReference type="ARBA" id="ARBA00012601"/>
    </source>
</evidence>
<feature type="domain" description="Glycoside hydrolase family 5" evidence="8">
    <location>
        <begin position="45"/>
        <end position="312"/>
    </location>
</feature>
<evidence type="ECO:0000256" key="4">
    <source>
        <dbReference type="ARBA" id="ARBA00022801"/>
    </source>
</evidence>
<dbReference type="OMA" id="GDYFQSI"/>
<comment type="catalytic activity">
    <reaction evidence="1">
        <text>Endohydrolysis of (1-&gt;4)-beta-D-glucosidic linkages in cellulose, lichenin and cereal beta-D-glucans.</text>
        <dbReference type="EC" id="3.2.1.4"/>
    </reaction>
</comment>
<name>S3C0Z0_OPHP1</name>
<keyword evidence="10" id="KW-1185">Reference proteome</keyword>
<evidence type="ECO:0000256" key="1">
    <source>
        <dbReference type="ARBA" id="ARBA00000966"/>
    </source>
</evidence>
<organism evidence="9 10">
    <name type="scientific">Ophiostoma piceae (strain UAMH 11346)</name>
    <name type="common">Sap stain fungus</name>
    <dbReference type="NCBI Taxonomy" id="1262450"/>
    <lineage>
        <taxon>Eukaryota</taxon>
        <taxon>Fungi</taxon>
        <taxon>Dikarya</taxon>
        <taxon>Ascomycota</taxon>
        <taxon>Pezizomycotina</taxon>
        <taxon>Sordariomycetes</taxon>
        <taxon>Sordariomycetidae</taxon>
        <taxon>Ophiostomatales</taxon>
        <taxon>Ophiostomataceae</taxon>
        <taxon>Ophiostoma</taxon>
    </lineage>
</organism>
<evidence type="ECO:0000256" key="2">
    <source>
        <dbReference type="ARBA" id="ARBA00005641"/>
    </source>
</evidence>
<dbReference type="HOGENOM" id="CLU_029718_0_2_1"/>
<dbReference type="VEuPathDB" id="FungiDB:F503_02530"/>
<evidence type="ECO:0000313" key="9">
    <source>
        <dbReference type="EMBL" id="EPE06402.1"/>
    </source>
</evidence>
<dbReference type="GO" id="GO:0008810">
    <property type="term" value="F:cellulase activity"/>
    <property type="evidence" value="ECO:0007669"/>
    <property type="project" value="UniProtKB-EC"/>
</dbReference>
<dbReference type="EC" id="3.2.1.4" evidence="3"/>
<dbReference type="InterPro" id="IPR017853">
    <property type="entry name" value="GH"/>
</dbReference>
<sequence length="343" mass="37590">MRIIDFLLGAVAVTSVLAVPVANNTIPCEARGVQRRKSKFTFTGVNESGAEFGNGNLPGQLNKDYTWPVHSTIDTLVGKGFNTFRIPIMMERVIPTKLTGTINDTYFQGLNDIVTYVTGKGAYAIIDPHNFGRYYSNVITDTAGFKAWWTTIAAKFKDNSKVIFDTNNEYHDMDNTLVAQLNQAAINGIRAAGATSQYIFVEGNSWSGAWHWISSGTATDMVSLTDPSNKIIYEMHQYLDSDGSGTVTECVSSTIGRERLIEATAWLKANNKKAILGETAGGANTQCISALTDMLSYMSDNADVWTGWLWWGGGPWWGDYIYGMEPPSGTAYTGVLPSITQFI</sequence>
<evidence type="ECO:0000259" key="8">
    <source>
        <dbReference type="Pfam" id="PF00150"/>
    </source>
</evidence>
<keyword evidence="4 6" id="KW-0378">Hydrolase</keyword>
<protein>
    <recommendedName>
        <fullName evidence="3">cellulase</fullName>
        <ecNumber evidence="3">3.2.1.4</ecNumber>
    </recommendedName>
</protein>
<dbReference type="PANTHER" id="PTHR34142">
    <property type="entry name" value="ENDO-BETA-1,4-GLUCANASE A"/>
    <property type="match status" value="1"/>
</dbReference>
<evidence type="ECO:0000313" key="10">
    <source>
        <dbReference type="Proteomes" id="UP000016923"/>
    </source>
</evidence>
<dbReference type="GO" id="GO:0009251">
    <property type="term" value="P:glucan catabolic process"/>
    <property type="evidence" value="ECO:0007669"/>
    <property type="project" value="TreeGrafter"/>
</dbReference>
<feature type="signal peptide" evidence="7">
    <location>
        <begin position="1"/>
        <end position="18"/>
    </location>
</feature>
<dbReference type="EMBL" id="KE148153">
    <property type="protein sequence ID" value="EPE06402.1"/>
    <property type="molecule type" value="Genomic_DNA"/>
</dbReference>
<evidence type="ECO:0000256" key="7">
    <source>
        <dbReference type="SAM" id="SignalP"/>
    </source>
</evidence>
<accession>S3C0Z0</accession>
<evidence type="ECO:0000256" key="6">
    <source>
        <dbReference type="RuleBase" id="RU361153"/>
    </source>
</evidence>
<dbReference type="PANTHER" id="PTHR34142:SF1">
    <property type="entry name" value="GLYCOSIDE HYDROLASE FAMILY 5 DOMAIN-CONTAINING PROTEIN"/>
    <property type="match status" value="1"/>
</dbReference>
<keyword evidence="5 6" id="KW-0326">Glycosidase</keyword>
<feature type="chain" id="PRO_5004506701" description="cellulase" evidence="7">
    <location>
        <begin position="19"/>
        <end position="343"/>
    </location>
</feature>